<dbReference type="SUPFAM" id="SSF51735">
    <property type="entry name" value="NAD(P)-binding Rossmann-fold domains"/>
    <property type="match status" value="1"/>
</dbReference>
<dbReference type="STRING" id="49547.MBCUR_08770"/>
<accession>A0A166B3K6</accession>
<dbReference type="GO" id="GO:0044281">
    <property type="term" value="P:small molecule metabolic process"/>
    <property type="evidence" value="ECO:0007669"/>
    <property type="project" value="UniProtKB-ARBA"/>
</dbReference>
<sequence length="341" mass="39131">MINTIYRLKSPKIFEESFEEINVSKNEVLIRPYYLSICKADQRYYRGERENAILNEKLPLALVHEGIGEVIYSKSNDFKNGDIVVMIPNILYEEDNIIAGNYLYSSKFMSSDTDGFLKEYVVLNENRILKIPKTFNLEVSSFIELLSVAVHAISKFKQFSKTKKESIGVWGDGNMGYIVSLFLRFSFPDSSIYVFGKDKEKSSFFSFIDKFYLIHEIPKNLKVDHGFECVGGEKSQSAISQIINYTNPEGSLALLGVSEYSINIETRKVLEKGLVLYGISRSEYDDFKNTIAILKKYPKIISYLENIISLKIDINALEDLNHAFEEDYHSSFGKTILSWNI</sequence>
<feature type="domain" description="Alcohol dehydrogenase-like N-terminal" evidence="6">
    <location>
        <begin position="25"/>
        <end position="133"/>
    </location>
</feature>
<keyword evidence="4" id="KW-0862">Zinc</keyword>
<reference evidence="7 8" key="1">
    <citation type="submission" date="2016-04" db="EMBL/GenBank/DDBJ databases">
        <title>Genome sequence of Methanobrevibacter curvatus DSM 11111.</title>
        <authorList>
            <person name="Poehlein A."/>
            <person name="Seedorf H."/>
            <person name="Daniel R."/>
        </authorList>
    </citation>
    <scope>NUCLEOTIDE SEQUENCE [LARGE SCALE GENOMIC DNA]</scope>
    <source>
        <strain evidence="7 8">DSM 11111</strain>
    </source>
</reference>
<comment type="caution">
    <text evidence="7">The sequence shown here is derived from an EMBL/GenBank/DDBJ whole genome shotgun (WGS) entry which is preliminary data.</text>
</comment>
<keyword evidence="8" id="KW-1185">Reference proteome</keyword>
<evidence type="ECO:0000313" key="7">
    <source>
        <dbReference type="EMBL" id="KZX12821.1"/>
    </source>
</evidence>
<dbReference type="Gene3D" id="3.40.50.720">
    <property type="entry name" value="NAD(P)-binding Rossmann-like Domain"/>
    <property type="match status" value="1"/>
</dbReference>
<dbReference type="Pfam" id="PF08240">
    <property type="entry name" value="ADH_N"/>
    <property type="match status" value="1"/>
</dbReference>
<evidence type="ECO:0000256" key="3">
    <source>
        <dbReference type="ARBA" id="ARBA00022723"/>
    </source>
</evidence>
<dbReference type="GO" id="GO:0030554">
    <property type="term" value="F:adenyl nucleotide binding"/>
    <property type="evidence" value="ECO:0007669"/>
    <property type="project" value="UniProtKB-ARBA"/>
</dbReference>
<dbReference type="AlphaFoldDB" id="A0A166B3K6"/>
<protein>
    <submittedName>
        <fullName evidence="7">Sorbitol dehydrogenase</fullName>
        <ecNumber evidence="7">1.1.1.14</ecNumber>
    </submittedName>
</protein>
<dbReference type="Gene3D" id="3.90.180.10">
    <property type="entry name" value="Medium-chain alcohol dehydrogenases, catalytic domain"/>
    <property type="match status" value="1"/>
</dbReference>
<evidence type="ECO:0000256" key="5">
    <source>
        <dbReference type="ARBA" id="ARBA00023002"/>
    </source>
</evidence>
<evidence type="ECO:0000256" key="4">
    <source>
        <dbReference type="ARBA" id="ARBA00022833"/>
    </source>
</evidence>
<dbReference type="RefSeq" id="WP_067090697.1">
    <property type="nucleotide sequence ID" value="NZ_LWMV01000160.1"/>
</dbReference>
<dbReference type="GO" id="GO:0003939">
    <property type="term" value="F:L-iditol 2-dehydrogenase (NAD+) activity"/>
    <property type="evidence" value="ECO:0007669"/>
    <property type="project" value="UniProtKB-EC"/>
</dbReference>
<dbReference type="Proteomes" id="UP000077245">
    <property type="component" value="Unassembled WGS sequence"/>
</dbReference>
<dbReference type="GO" id="GO:0046872">
    <property type="term" value="F:metal ion binding"/>
    <property type="evidence" value="ECO:0007669"/>
    <property type="project" value="UniProtKB-KW"/>
</dbReference>
<dbReference type="InterPro" id="IPR036291">
    <property type="entry name" value="NAD(P)-bd_dom_sf"/>
</dbReference>
<comment type="similarity">
    <text evidence="2">Belongs to the zinc-containing alcohol dehydrogenase family.</text>
</comment>
<dbReference type="PANTHER" id="PTHR43350:SF19">
    <property type="entry name" value="D-GULOSIDE 3-DEHYDROGENASE"/>
    <property type="match status" value="1"/>
</dbReference>
<dbReference type="InterPro" id="IPR013154">
    <property type="entry name" value="ADH-like_N"/>
</dbReference>
<evidence type="ECO:0000256" key="2">
    <source>
        <dbReference type="ARBA" id="ARBA00008072"/>
    </source>
</evidence>
<comment type="cofactor">
    <cofactor evidence="1">
        <name>Zn(2+)</name>
        <dbReference type="ChEBI" id="CHEBI:29105"/>
    </cofactor>
</comment>
<organism evidence="7 8">
    <name type="scientific">Methanobrevibacter curvatus</name>
    <dbReference type="NCBI Taxonomy" id="49547"/>
    <lineage>
        <taxon>Archaea</taxon>
        <taxon>Methanobacteriati</taxon>
        <taxon>Methanobacteriota</taxon>
        <taxon>Methanomada group</taxon>
        <taxon>Methanobacteria</taxon>
        <taxon>Methanobacteriales</taxon>
        <taxon>Methanobacteriaceae</taxon>
        <taxon>Methanobrevibacter</taxon>
    </lineage>
</organism>
<dbReference type="GO" id="GO:0043168">
    <property type="term" value="F:anion binding"/>
    <property type="evidence" value="ECO:0007669"/>
    <property type="project" value="UniProtKB-ARBA"/>
</dbReference>
<proteinExistence type="inferred from homology"/>
<keyword evidence="3" id="KW-0479">Metal-binding</keyword>
<dbReference type="SUPFAM" id="SSF50129">
    <property type="entry name" value="GroES-like"/>
    <property type="match status" value="1"/>
</dbReference>
<dbReference type="PATRIC" id="fig|49547.3.peg.944"/>
<evidence type="ECO:0000259" key="6">
    <source>
        <dbReference type="Pfam" id="PF08240"/>
    </source>
</evidence>
<name>A0A166B3K6_9EURY</name>
<keyword evidence="5 7" id="KW-0560">Oxidoreductase</keyword>
<dbReference type="InterPro" id="IPR011032">
    <property type="entry name" value="GroES-like_sf"/>
</dbReference>
<dbReference type="PANTHER" id="PTHR43350">
    <property type="entry name" value="NAD-DEPENDENT ALCOHOL DEHYDROGENASE"/>
    <property type="match status" value="1"/>
</dbReference>
<dbReference type="OrthoDB" id="73567at2157"/>
<dbReference type="EC" id="1.1.1.14" evidence="7"/>
<dbReference type="EMBL" id="LWMV01000160">
    <property type="protein sequence ID" value="KZX12821.1"/>
    <property type="molecule type" value="Genomic_DNA"/>
</dbReference>
<gene>
    <name evidence="7" type="primary">gutB</name>
    <name evidence="7" type="ORF">MBCUR_08770</name>
</gene>
<evidence type="ECO:0000256" key="1">
    <source>
        <dbReference type="ARBA" id="ARBA00001947"/>
    </source>
</evidence>
<evidence type="ECO:0000313" key="8">
    <source>
        <dbReference type="Proteomes" id="UP000077245"/>
    </source>
</evidence>